<dbReference type="EMBL" id="UINC01221913">
    <property type="protein sequence ID" value="SVE50449.1"/>
    <property type="molecule type" value="Genomic_DNA"/>
</dbReference>
<keyword evidence="1" id="KW-0472">Membrane</keyword>
<protein>
    <submittedName>
        <fullName evidence="2">Uncharacterized protein</fullName>
    </submittedName>
</protein>
<proteinExistence type="predicted"/>
<sequence>MLMVAVPVFIACMLAEGWWTARTKREGSKHKGYELRDTAASLSMVIGYLIIAGIFKLVLIPAYYWVY</sequence>
<evidence type="ECO:0000313" key="2">
    <source>
        <dbReference type="EMBL" id="SVE50449.1"/>
    </source>
</evidence>
<feature type="non-terminal residue" evidence="2">
    <location>
        <position position="1"/>
    </location>
</feature>
<reference evidence="2" key="1">
    <citation type="submission" date="2018-05" db="EMBL/GenBank/DDBJ databases">
        <authorList>
            <person name="Lanie J.A."/>
            <person name="Ng W.-L."/>
            <person name="Kazmierczak K.M."/>
            <person name="Andrzejewski T.M."/>
            <person name="Davidsen T.M."/>
            <person name="Wayne K.J."/>
            <person name="Tettelin H."/>
            <person name="Glass J.I."/>
            <person name="Rusch D."/>
            <person name="Podicherti R."/>
            <person name="Tsui H.-C.T."/>
            <person name="Winkler M.E."/>
        </authorList>
    </citation>
    <scope>NUCLEOTIDE SEQUENCE</scope>
</reference>
<keyword evidence="1" id="KW-1133">Transmembrane helix</keyword>
<name>A0A383E1I8_9ZZZZ</name>
<feature type="transmembrane region" description="Helical" evidence="1">
    <location>
        <begin position="39"/>
        <end position="66"/>
    </location>
</feature>
<evidence type="ECO:0000256" key="1">
    <source>
        <dbReference type="SAM" id="Phobius"/>
    </source>
</evidence>
<feature type="non-terminal residue" evidence="2">
    <location>
        <position position="67"/>
    </location>
</feature>
<organism evidence="2">
    <name type="scientific">marine metagenome</name>
    <dbReference type="NCBI Taxonomy" id="408172"/>
    <lineage>
        <taxon>unclassified sequences</taxon>
        <taxon>metagenomes</taxon>
        <taxon>ecological metagenomes</taxon>
    </lineage>
</organism>
<accession>A0A383E1I8</accession>
<dbReference type="AlphaFoldDB" id="A0A383E1I8"/>
<keyword evidence="1" id="KW-0812">Transmembrane</keyword>
<gene>
    <name evidence="2" type="ORF">METZ01_LOCUS503303</name>
</gene>